<evidence type="ECO:0000259" key="1">
    <source>
        <dbReference type="Pfam" id="PF13877"/>
    </source>
</evidence>
<dbReference type="Proteomes" id="UP001165080">
    <property type="component" value="Unassembled WGS sequence"/>
</dbReference>
<organism evidence="2 3">
    <name type="scientific">Pleodorina starrii</name>
    <dbReference type="NCBI Taxonomy" id="330485"/>
    <lineage>
        <taxon>Eukaryota</taxon>
        <taxon>Viridiplantae</taxon>
        <taxon>Chlorophyta</taxon>
        <taxon>core chlorophytes</taxon>
        <taxon>Chlorophyceae</taxon>
        <taxon>CS clade</taxon>
        <taxon>Chlamydomonadales</taxon>
        <taxon>Volvocaceae</taxon>
        <taxon>Pleodorina</taxon>
    </lineage>
</organism>
<proteinExistence type="predicted"/>
<dbReference type="Pfam" id="PF13877">
    <property type="entry name" value="RPAP3_C"/>
    <property type="match status" value="1"/>
</dbReference>
<reference evidence="2 3" key="1">
    <citation type="journal article" date="2023" name="Commun. Biol.">
        <title>Reorganization of the ancestral sex-determining regions during the evolution of trioecy in Pleodorina starrii.</title>
        <authorList>
            <person name="Takahashi K."/>
            <person name="Suzuki S."/>
            <person name="Kawai-Toyooka H."/>
            <person name="Yamamoto K."/>
            <person name="Hamaji T."/>
            <person name="Ootsuki R."/>
            <person name="Yamaguchi H."/>
            <person name="Kawachi M."/>
            <person name="Higashiyama T."/>
            <person name="Nozaki H."/>
        </authorList>
    </citation>
    <scope>NUCLEOTIDE SEQUENCE [LARGE SCALE GENOMIC DNA]</scope>
    <source>
        <strain evidence="2 3">NIES-4479</strain>
    </source>
</reference>
<dbReference type="PANTHER" id="PTHR47329:SF1">
    <property type="entry name" value="OS05G0129900 PROTEIN"/>
    <property type="match status" value="1"/>
</dbReference>
<comment type="caution">
    <text evidence="2">The sequence shown here is derived from an EMBL/GenBank/DDBJ whole genome shotgun (WGS) entry which is preliminary data.</text>
</comment>
<evidence type="ECO:0000313" key="3">
    <source>
        <dbReference type="Proteomes" id="UP001165080"/>
    </source>
</evidence>
<feature type="domain" description="RNA-polymerase II-associated protein 3-like C-terminal" evidence="1">
    <location>
        <begin position="45"/>
        <end position="102"/>
    </location>
</feature>
<accession>A0A9W6BAN0</accession>
<keyword evidence="3" id="KW-1185">Reference proteome</keyword>
<sequence length="128" mass="12473">MQPHQQQPDAAPAVAAASTTALAAAAGASAATTAAAMGVPRTSVEATLRGMAGDLRLQAAYLSAIPPASLPTVFKNSLTAPVLASLVRCLLAGMAPSSASTTTAAAVAAVPASTVTHTVQECVHGARV</sequence>
<dbReference type="OrthoDB" id="629492at2759"/>
<dbReference type="EMBL" id="BRXU01000001">
    <property type="protein sequence ID" value="GLC48654.1"/>
    <property type="molecule type" value="Genomic_DNA"/>
</dbReference>
<gene>
    <name evidence="2" type="primary">PLEST012093</name>
    <name evidence="2" type="ORF">PLESTB_000121900</name>
</gene>
<name>A0A9W6BAN0_9CHLO</name>
<dbReference type="PANTHER" id="PTHR47329">
    <property type="entry name" value="OS05G0129900 PROTEIN"/>
    <property type="match status" value="1"/>
</dbReference>
<evidence type="ECO:0000313" key="2">
    <source>
        <dbReference type="EMBL" id="GLC48654.1"/>
    </source>
</evidence>
<protein>
    <recommendedName>
        <fullName evidence="1">RNA-polymerase II-associated protein 3-like C-terminal domain-containing protein</fullName>
    </recommendedName>
</protein>
<dbReference type="InterPro" id="IPR025986">
    <property type="entry name" value="RPAP3-like_C"/>
</dbReference>
<dbReference type="AlphaFoldDB" id="A0A9W6BAN0"/>